<feature type="transmembrane region" description="Helical" evidence="11">
    <location>
        <begin position="258"/>
        <end position="280"/>
    </location>
</feature>
<feature type="repeat" description="TNFR-Cys" evidence="9">
    <location>
        <begin position="88"/>
        <end position="128"/>
    </location>
</feature>
<feature type="region of interest" description="Disordered" evidence="10">
    <location>
        <begin position="160"/>
        <end position="194"/>
    </location>
</feature>
<evidence type="ECO:0000256" key="7">
    <source>
        <dbReference type="ARBA" id="ARBA00023170"/>
    </source>
</evidence>
<protein>
    <submittedName>
        <fullName evidence="13">Tumor necrosis factor receptor superfamily member 19</fullName>
    </submittedName>
</protein>
<keyword evidence="3" id="KW-0677">Repeat</keyword>
<dbReference type="Proteomes" id="UP001152320">
    <property type="component" value="Chromosome 15"/>
</dbReference>
<dbReference type="GO" id="GO:0046330">
    <property type="term" value="P:positive regulation of JNK cascade"/>
    <property type="evidence" value="ECO:0007669"/>
    <property type="project" value="InterPro"/>
</dbReference>
<evidence type="ECO:0000256" key="1">
    <source>
        <dbReference type="ARBA" id="ARBA00004167"/>
    </source>
</evidence>
<dbReference type="PROSITE" id="PS50050">
    <property type="entry name" value="TNFR_NGFR_2"/>
    <property type="match status" value="1"/>
</dbReference>
<dbReference type="OrthoDB" id="10017617at2759"/>
<dbReference type="PANTHER" id="PTHR12120:SF10">
    <property type="entry name" value="TNFR-CYS DOMAIN-CONTAINING PROTEIN"/>
    <property type="match status" value="1"/>
</dbReference>
<comment type="caution">
    <text evidence="13">The sequence shown here is derived from an EMBL/GenBank/DDBJ whole genome shotgun (WGS) entry which is preliminary data.</text>
</comment>
<evidence type="ECO:0000256" key="4">
    <source>
        <dbReference type="ARBA" id="ARBA00022989"/>
    </source>
</evidence>
<accession>A0A9Q1BKN0</accession>
<keyword evidence="5 11" id="KW-0472">Membrane</keyword>
<organism evidence="13 14">
    <name type="scientific">Holothuria leucospilota</name>
    <name type="common">Black long sea cucumber</name>
    <name type="synonym">Mertensiothuria leucospilota</name>
    <dbReference type="NCBI Taxonomy" id="206669"/>
    <lineage>
        <taxon>Eukaryota</taxon>
        <taxon>Metazoa</taxon>
        <taxon>Echinodermata</taxon>
        <taxon>Eleutherozoa</taxon>
        <taxon>Echinozoa</taxon>
        <taxon>Holothuroidea</taxon>
        <taxon>Aspidochirotacea</taxon>
        <taxon>Aspidochirotida</taxon>
        <taxon>Holothuriidae</taxon>
        <taxon>Holothuria</taxon>
    </lineage>
</organism>
<dbReference type="InterPro" id="IPR047526">
    <property type="entry name" value="TNR19/27/EDAR"/>
</dbReference>
<feature type="region of interest" description="Disordered" evidence="10">
    <location>
        <begin position="334"/>
        <end position="359"/>
    </location>
</feature>
<keyword evidence="2 11" id="KW-0812">Transmembrane</keyword>
<evidence type="ECO:0000256" key="5">
    <source>
        <dbReference type="ARBA" id="ARBA00023136"/>
    </source>
</evidence>
<feature type="region of interest" description="Disordered" evidence="10">
    <location>
        <begin position="291"/>
        <end position="316"/>
    </location>
</feature>
<evidence type="ECO:0000313" key="13">
    <source>
        <dbReference type="EMBL" id="KAJ8028358.1"/>
    </source>
</evidence>
<dbReference type="CDD" id="cd00185">
    <property type="entry name" value="TNFRSF"/>
    <property type="match status" value="1"/>
</dbReference>
<evidence type="ECO:0000256" key="10">
    <source>
        <dbReference type="SAM" id="MobiDB-lite"/>
    </source>
</evidence>
<evidence type="ECO:0000313" key="14">
    <source>
        <dbReference type="Proteomes" id="UP001152320"/>
    </source>
</evidence>
<gene>
    <name evidence="13" type="ORF">HOLleu_30566</name>
</gene>
<feature type="domain" description="TNFR-Cys" evidence="12">
    <location>
        <begin position="88"/>
        <end position="128"/>
    </location>
</feature>
<keyword evidence="7 13" id="KW-0675">Receptor</keyword>
<keyword evidence="14" id="KW-1185">Reference proteome</keyword>
<feature type="compositionally biased region" description="Low complexity" evidence="10">
    <location>
        <begin position="336"/>
        <end position="359"/>
    </location>
</feature>
<dbReference type="EMBL" id="JAIZAY010000015">
    <property type="protein sequence ID" value="KAJ8028358.1"/>
    <property type="molecule type" value="Genomic_DNA"/>
</dbReference>
<dbReference type="Gene3D" id="2.10.50.10">
    <property type="entry name" value="Tumor Necrosis Factor Receptor, subunit A, domain 2"/>
    <property type="match status" value="1"/>
</dbReference>
<evidence type="ECO:0000256" key="8">
    <source>
        <dbReference type="ARBA" id="ARBA00023180"/>
    </source>
</evidence>
<feature type="compositionally biased region" description="Low complexity" evidence="10">
    <location>
        <begin position="163"/>
        <end position="185"/>
    </location>
</feature>
<name>A0A9Q1BKN0_HOLLE</name>
<evidence type="ECO:0000259" key="12">
    <source>
        <dbReference type="PROSITE" id="PS50050"/>
    </source>
</evidence>
<dbReference type="PANTHER" id="PTHR12120">
    <property type="entry name" value="TNFR-CYS DOMAIN-CONTAINING PROTEIN"/>
    <property type="match status" value="1"/>
</dbReference>
<comment type="caution">
    <text evidence="9">Lacks conserved residue(s) required for the propagation of feature annotation.</text>
</comment>
<keyword evidence="6" id="KW-1015">Disulfide bond</keyword>
<feature type="compositionally biased region" description="Basic and acidic residues" evidence="10">
    <location>
        <begin position="295"/>
        <end position="316"/>
    </location>
</feature>
<evidence type="ECO:0000256" key="9">
    <source>
        <dbReference type="PROSITE-ProRule" id="PRU00206"/>
    </source>
</evidence>
<sequence length="637" mass="70200">MEFGRETAVSISTVIYVAAGILTVLPVPETVASPLIGHSDINKRSVSCLPGDFYNTDIGGCQACITCGKGEFFNDDCYGTSGPGTCSPCDTGYYQSKDSHADVSCSTCKHCQHRFRISRCTRTENAVCGDCVPGYYEKTVFSRNICMKCPTKGNIPMPCRQKPTTTTVPPVPSTTTTPPTSTTPTLGTSSPDITTSPVLVTTHSETHLPPTTPLSTTTVAFDGLTTTPTMTMDTEIPSPTIDPPPTEMVRSGPLASYGLSWVAIIAVSLLILVLLGALFCSRKRTSSSAGYISEGDTRGYLDHHSGGGRDDDDAGNHLEEDIELGENIKMLADQESTPSTGTSSISSTPDSSGTSTPRGSVYSYKDSLVSLIPNFDVWSVSWTKDLQKELLANIAVQLNEQVSKGLFEDFKTYCMLREKLETRTLEDCTSFSDCVYRLIQQNDFSSEAVATFLCSFFENKNQQRCLNIVKEKFPHVSSGEKPFWKEEVSSSNLPVRLQRDDCDWTYCRKIEMLLERNGLNSLKFKDISTIVDGIDFMLQKNIKGVGSMFEIALAFKVKPDVAHSLKRYCSLENVLTMSKPDLTVKEFVTVLTMHNRIAAVKEIYEKLSCDHTMKELRRHAFNGQTLVETRSESWNIF</sequence>
<keyword evidence="4 11" id="KW-1133">Transmembrane helix</keyword>
<dbReference type="GO" id="GO:0043123">
    <property type="term" value="P:positive regulation of canonical NF-kappaB signal transduction"/>
    <property type="evidence" value="ECO:0007669"/>
    <property type="project" value="InterPro"/>
</dbReference>
<reference evidence="13" key="1">
    <citation type="submission" date="2021-10" db="EMBL/GenBank/DDBJ databases">
        <title>Tropical sea cucumber genome reveals ecological adaptation and Cuvierian tubules defense mechanism.</title>
        <authorList>
            <person name="Chen T."/>
        </authorList>
    </citation>
    <scope>NUCLEOTIDE SEQUENCE</scope>
    <source>
        <strain evidence="13">Nanhai2018</strain>
        <tissue evidence="13">Muscle</tissue>
    </source>
</reference>
<evidence type="ECO:0000256" key="6">
    <source>
        <dbReference type="ARBA" id="ARBA00023157"/>
    </source>
</evidence>
<dbReference type="AlphaFoldDB" id="A0A9Q1BKN0"/>
<evidence type="ECO:0000256" key="2">
    <source>
        <dbReference type="ARBA" id="ARBA00022692"/>
    </source>
</evidence>
<keyword evidence="8" id="KW-0325">Glycoprotein</keyword>
<evidence type="ECO:0000256" key="3">
    <source>
        <dbReference type="ARBA" id="ARBA00022737"/>
    </source>
</evidence>
<dbReference type="GO" id="GO:0038023">
    <property type="term" value="F:signaling receptor activity"/>
    <property type="evidence" value="ECO:0007669"/>
    <property type="project" value="InterPro"/>
</dbReference>
<dbReference type="InterPro" id="IPR001368">
    <property type="entry name" value="TNFR/NGFR_Cys_rich_reg"/>
</dbReference>
<proteinExistence type="predicted"/>
<comment type="subcellular location">
    <subcellularLocation>
        <location evidence="1">Membrane</location>
        <topology evidence="1">Single-pass membrane protein</topology>
    </subcellularLocation>
</comment>
<dbReference type="GO" id="GO:0005886">
    <property type="term" value="C:plasma membrane"/>
    <property type="evidence" value="ECO:0007669"/>
    <property type="project" value="TreeGrafter"/>
</dbReference>
<dbReference type="PROSITE" id="PS00652">
    <property type="entry name" value="TNFR_NGFR_1"/>
    <property type="match status" value="1"/>
</dbReference>
<evidence type="ECO:0000256" key="11">
    <source>
        <dbReference type="SAM" id="Phobius"/>
    </source>
</evidence>